<dbReference type="EMBL" id="AOIK01000043">
    <property type="protein sequence ID" value="ELY83680.1"/>
    <property type="molecule type" value="Genomic_DNA"/>
</dbReference>
<reference evidence="2 3" key="1">
    <citation type="journal article" date="2014" name="PLoS Genet.">
        <title>Phylogenetically driven sequencing of extremely halophilic archaea reveals strategies for static and dynamic osmo-response.</title>
        <authorList>
            <person name="Becker E.A."/>
            <person name="Seitzer P.M."/>
            <person name="Tritt A."/>
            <person name="Larsen D."/>
            <person name="Krusor M."/>
            <person name="Yao A.I."/>
            <person name="Wu D."/>
            <person name="Madern D."/>
            <person name="Eisen J.A."/>
            <person name="Darling A.E."/>
            <person name="Facciotti M.T."/>
        </authorList>
    </citation>
    <scope>NUCLEOTIDE SEQUENCE [LARGE SCALE GENOMIC DNA]</scope>
    <source>
        <strain evidence="2 3">JCM 12890</strain>
    </source>
</reference>
<dbReference type="RefSeq" id="WP_007110824.1">
    <property type="nucleotide sequence ID" value="NZ_AOIK01000043.1"/>
</dbReference>
<dbReference type="AlphaFoldDB" id="L9ZB24"/>
<dbReference type="PATRIC" id="fig|1227494.3.peg.3585"/>
<dbReference type="Proteomes" id="UP000011511">
    <property type="component" value="Unassembled WGS sequence"/>
</dbReference>
<protein>
    <submittedName>
        <fullName evidence="2">Uncharacterized protein</fullName>
    </submittedName>
</protein>
<evidence type="ECO:0000256" key="1">
    <source>
        <dbReference type="SAM" id="MobiDB-lite"/>
    </source>
</evidence>
<name>L9ZB24_NATA2</name>
<keyword evidence="3" id="KW-1185">Reference proteome</keyword>
<organism evidence="2 3">
    <name type="scientific">Natrinema altunense (strain JCM 12890 / CGMCC 1.3731 / AJ2)</name>
    <dbReference type="NCBI Taxonomy" id="1227494"/>
    <lineage>
        <taxon>Archaea</taxon>
        <taxon>Methanobacteriati</taxon>
        <taxon>Methanobacteriota</taxon>
        <taxon>Stenosarchaea group</taxon>
        <taxon>Halobacteria</taxon>
        <taxon>Halobacteriales</taxon>
        <taxon>Natrialbaceae</taxon>
        <taxon>Natrinema</taxon>
    </lineage>
</organism>
<comment type="caution">
    <text evidence="2">The sequence shown here is derived from an EMBL/GenBank/DDBJ whole genome shotgun (WGS) entry which is preliminary data.</text>
</comment>
<proteinExistence type="predicted"/>
<sequence>MDPIPGGEFPETEKEEEDEQDDICDNCGTELEWTLDLDGVQKQVCPNCEN</sequence>
<evidence type="ECO:0000313" key="2">
    <source>
        <dbReference type="EMBL" id="ELY83680.1"/>
    </source>
</evidence>
<gene>
    <name evidence="2" type="ORF">C485_18047</name>
</gene>
<feature type="region of interest" description="Disordered" evidence="1">
    <location>
        <begin position="1"/>
        <end position="22"/>
    </location>
</feature>
<evidence type="ECO:0000313" key="3">
    <source>
        <dbReference type="Proteomes" id="UP000011511"/>
    </source>
</evidence>
<feature type="compositionally biased region" description="Acidic residues" evidence="1">
    <location>
        <begin position="13"/>
        <end position="22"/>
    </location>
</feature>
<accession>L9ZB24</accession>